<organism evidence="3">
    <name type="scientific">Brugia pahangi</name>
    <name type="common">Filarial nematode worm</name>
    <dbReference type="NCBI Taxonomy" id="6280"/>
    <lineage>
        <taxon>Eukaryota</taxon>
        <taxon>Metazoa</taxon>
        <taxon>Ecdysozoa</taxon>
        <taxon>Nematoda</taxon>
        <taxon>Chromadorea</taxon>
        <taxon>Rhabditida</taxon>
        <taxon>Spirurina</taxon>
        <taxon>Spiruromorpha</taxon>
        <taxon>Filarioidea</taxon>
        <taxon>Onchocercidae</taxon>
        <taxon>Brugia</taxon>
    </lineage>
</organism>
<name>A0A0N4TCC4_BRUPA</name>
<evidence type="ECO:0000313" key="3">
    <source>
        <dbReference type="WBParaSite" id="BPAG_0000586201-mRNA-1"/>
    </source>
</evidence>
<accession>A0A0N4TCC4</accession>
<reference evidence="1 2" key="2">
    <citation type="submission" date="2018-11" db="EMBL/GenBank/DDBJ databases">
        <authorList>
            <consortium name="Pathogen Informatics"/>
        </authorList>
    </citation>
    <scope>NUCLEOTIDE SEQUENCE [LARGE SCALE GENOMIC DNA]</scope>
</reference>
<reference evidence="3" key="1">
    <citation type="submission" date="2017-02" db="UniProtKB">
        <authorList>
            <consortium name="WormBaseParasite"/>
        </authorList>
    </citation>
    <scope>IDENTIFICATION</scope>
</reference>
<evidence type="ECO:0000313" key="2">
    <source>
        <dbReference type="Proteomes" id="UP000278627"/>
    </source>
</evidence>
<dbReference type="WBParaSite" id="BPAG_0000586201-mRNA-1">
    <property type="protein sequence ID" value="BPAG_0000586201-mRNA-1"/>
    <property type="gene ID" value="BPAG_0000586201"/>
</dbReference>
<dbReference type="AlphaFoldDB" id="A0A0N4TCC4"/>
<gene>
    <name evidence="1" type="ORF">BPAG_LOCUS5825</name>
</gene>
<proteinExistence type="predicted"/>
<evidence type="ECO:0000313" key="1">
    <source>
        <dbReference type="EMBL" id="VDN87011.1"/>
    </source>
</evidence>
<sequence length="75" mass="8794">MESKMKSWMYDSQTVNHKSWMHDAQTFSQFMDVRYSDVFTIHGCVILKSLLTIYGTVLTIHGCMILRPLTQFMDV</sequence>
<dbReference type="EMBL" id="UZAD01004564">
    <property type="protein sequence ID" value="VDN87011.1"/>
    <property type="molecule type" value="Genomic_DNA"/>
</dbReference>
<dbReference type="Proteomes" id="UP000278627">
    <property type="component" value="Unassembled WGS sequence"/>
</dbReference>
<protein>
    <submittedName>
        <fullName evidence="3">Sterile domain-containing protein</fullName>
    </submittedName>
</protein>
<keyword evidence="2" id="KW-1185">Reference proteome</keyword>